<feature type="signal peptide" evidence="2">
    <location>
        <begin position="1"/>
        <end position="21"/>
    </location>
</feature>
<dbReference type="EMBL" id="CVMV01000096">
    <property type="protein sequence ID" value="CRG97324.1"/>
    <property type="molecule type" value="Genomic_DNA"/>
</dbReference>
<protein>
    <submittedName>
        <fullName evidence="4">25 kDa ookinete surface antigen, putative</fullName>
    </submittedName>
</protein>
<comment type="caution">
    <text evidence="4">The sequence shown here is derived from an EMBL/GenBank/DDBJ whole genome shotgun (WGS) entry which is preliminary data.</text>
</comment>
<feature type="domain" description="EGF-like" evidence="3">
    <location>
        <begin position="62"/>
        <end position="104"/>
    </location>
</feature>
<dbReference type="VEuPathDB" id="PlasmoDB:PGAL8A_00490300"/>
<dbReference type="Gene3D" id="2.90.20.10">
    <property type="entry name" value="Plasmodium vivax P25 domain"/>
    <property type="match status" value="1"/>
</dbReference>
<dbReference type="OrthoDB" id="10060424at2759"/>
<keyword evidence="5" id="KW-1185">Reference proteome</keyword>
<dbReference type="GO" id="GO:0009986">
    <property type="term" value="C:cell surface"/>
    <property type="evidence" value="ECO:0007669"/>
    <property type="project" value="InterPro"/>
</dbReference>
<keyword evidence="1" id="KW-0812">Transmembrane</keyword>
<accession>A0A1J1GXN2</accession>
<dbReference type="SUPFAM" id="SSF57196">
    <property type="entry name" value="EGF/Laminin"/>
    <property type="match status" value="1"/>
</dbReference>
<reference evidence="4" key="1">
    <citation type="submission" date="2015-04" db="EMBL/GenBank/DDBJ databases">
        <authorList>
            <consortium name="Pathogen Informatics"/>
        </authorList>
    </citation>
    <scope>NUCLEOTIDE SEQUENCE [LARGE SCALE GENOMIC DNA]</scope>
    <source>
        <strain evidence="4">8A</strain>
    </source>
</reference>
<keyword evidence="2" id="KW-0732">Signal</keyword>
<feature type="transmembrane region" description="Helical" evidence="1">
    <location>
        <begin position="193"/>
        <end position="214"/>
    </location>
</feature>
<dbReference type="InterPro" id="IPR000742">
    <property type="entry name" value="EGF"/>
</dbReference>
<dbReference type="GeneID" id="39733436"/>
<gene>
    <name evidence="4" type="ORF">PGAL8A_00490300</name>
</gene>
<dbReference type="RefSeq" id="XP_028530126.1">
    <property type="nucleotide sequence ID" value="XM_028673700.1"/>
</dbReference>
<feature type="chain" id="PRO_5013357531" evidence="2">
    <location>
        <begin position="22"/>
        <end position="215"/>
    </location>
</feature>
<dbReference type="Proteomes" id="UP000220797">
    <property type="component" value="Unassembled WGS sequence"/>
</dbReference>
<dbReference type="SMART" id="SM00181">
    <property type="entry name" value="EGF"/>
    <property type="match status" value="4"/>
</dbReference>
<evidence type="ECO:0000313" key="5">
    <source>
        <dbReference type="Proteomes" id="UP000220797"/>
    </source>
</evidence>
<keyword evidence="1" id="KW-0472">Membrane</keyword>
<organism evidence="4 5">
    <name type="scientific">Plasmodium gallinaceum</name>
    <dbReference type="NCBI Taxonomy" id="5849"/>
    <lineage>
        <taxon>Eukaryota</taxon>
        <taxon>Sar</taxon>
        <taxon>Alveolata</taxon>
        <taxon>Apicomplexa</taxon>
        <taxon>Aconoidasida</taxon>
        <taxon>Haemosporida</taxon>
        <taxon>Plasmodiidae</taxon>
        <taxon>Plasmodium</taxon>
        <taxon>Plasmodium (Haemamoeba)</taxon>
    </lineage>
</organism>
<dbReference type="Pfam" id="PF06247">
    <property type="entry name" value="Plasmod_Pvs28"/>
    <property type="match status" value="2"/>
</dbReference>
<evidence type="ECO:0000259" key="3">
    <source>
        <dbReference type="SMART" id="SM00181"/>
    </source>
</evidence>
<name>A0A1J1GXN2_PLAGA</name>
<feature type="domain" description="EGF-like" evidence="3">
    <location>
        <begin position="107"/>
        <end position="148"/>
    </location>
</feature>
<evidence type="ECO:0000313" key="4">
    <source>
        <dbReference type="EMBL" id="CRG97324.1"/>
    </source>
</evidence>
<evidence type="ECO:0000256" key="1">
    <source>
        <dbReference type="SAM" id="Phobius"/>
    </source>
</evidence>
<evidence type="ECO:0000256" key="2">
    <source>
        <dbReference type="SAM" id="SignalP"/>
    </source>
</evidence>
<proteinExistence type="predicted"/>
<dbReference type="GO" id="GO:0016020">
    <property type="term" value="C:membrane"/>
    <property type="evidence" value="ECO:0007669"/>
    <property type="project" value="InterPro"/>
</dbReference>
<sequence length="215" mass="24497">MNMSYLFFFFFIQLVLKYINSKVTENTICKDGFLIQMSNHFECNCNPGFVLTSESTCENKVECNANSLDKPCGDFSKCAYKDLQQKELTCKCIDGYDLEESICVPNECKNFRCESGKCVLDPKQEAKIPMCSCFIGIVPSKENNNTCTIEGQTECTLKCTKENETCKKTSGIYKCDCKDGYTFDKEENACISFSLFNILNLSIIFIISLIYFYII</sequence>
<feature type="domain" description="EGF-like" evidence="3">
    <location>
        <begin position="25"/>
        <end position="58"/>
    </location>
</feature>
<feature type="domain" description="EGF-like" evidence="3">
    <location>
        <begin position="154"/>
        <end position="191"/>
    </location>
</feature>
<dbReference type="AlphaFoldDB" id="A0A1J1GXN2"/>
<keyword evidence="1" id="KW-1133">Transmembrane helix</keyword>
<dbReference type="InterPro" id="IPR010423">
    <property type="entry name" value="Pvs25/Psv28_EGF"/>
</dbReference>